<dbReference type="Gene3D" id="3.40.50.1820">
    <property type="entry name" value="alpha/beta hydrolase"/>
    <property type="match status" value="1"/>
</dbReference>
<sequence length="214" mass="24825">METAEKSVTYQATNSYTTLNRLTASTEYIWMVFHGMGFLSRYFLRSFRDLDSKKHYIIAPQAPSKYYLNDQFKYVGASWLTKENTQTELGNIMNYVQAVYNAENLPDNPKLVIFGFSQGVSIAMRWVVKSQIACHRLILYAGGIPNEITKQHFDAMGFDPNVVRFVYGNQDQYLTEERMEIEDDKRKQLFGNHAEVVTFEGGHEIKPELLEKLY</sequence>
<dbReference type="PATRIC" id="fig|516051.4.peg.2680"/>
<name>A0A0D5YVB7_9FLAO</name>
<dbReference type="EMBL" id="CP011071">
    <property type="protein sequence ID" value="AKA36175.1"/>
    <property type="molecule type" value="Genomic_DNA"/>
</dbReference>
<keyword evidence="3" id="KW-1185">Reference proteome</keyword>
<dbReference type="Pfam" id="PF02230">
    <property type="entry name" value="Abhydrolase_2"/>
    <property type="match status" value="1"/>
</dbReference>
<dbReference type="InterPro" id="IPR003140">
    <property type="entry name" value="PLipase/COase/thioEstase"/>
</dbReference>
<dbReference type="AlphaFoldDB" id="A0A0D5YVB7"/>
<dbReference type="OrthoDB" id="595091at2"/>
<evidence type="ECO:0000259" key="1">
    <source>
        <dbReference type="Pfam" id="PF02230"/>
    </source>
</evidence>
<dbReference type="HOGENOM" id="CLU_110251_0_0_10"/>
<evidence type="ECO:0000313" key="2">
    <source>
        <dbReference type="EMBL" id="AKA36175.1"/>
    </source>
</evidence>
<dbReference type="RefSeq" id="WP_045802746.1">
    <property type="nucleotide sequence ID" value="NZ_CP011071.1"/>
</dbReference>
<organism evidence="2 3">
    <name type="scientific">Flagellimonas lutaonensis</name>
    <dbReference type="NCBI Taxonomy" id="516051"/>
    <lineage>
        <taxon>Bacteria</taxon>
        <taxon>Pseudomonadati</taxon>
        <taxon>Bacteroidota</taxon>
        <taxon>Flavobacteriia</taxon>
        <taxon>Flavobacteriales</taxon>
        <taxon>Flavobacteriaceae</taxon>
        <taxon>Flagellimonas</taxon>
    </lineage>
</organism>
<dbReference type="KEGG" id="mlt:VC82_2613"/>
<reference evidence="2 3" key="1">
    <citation type="submission" date="2015-03" db="EMBL/GenBank/DDBJ databases">
        <title>Complete genome sequence of Muricauda lutaonensis CC-HSB-11T, isolated from a coastal hot spring.</title>
        <authorList>
            <person name="Kim K.M."/>
        </authorList>
    </citation>
    <scope>NUCLEOTIDE SEQUENCE [LARGE SCALE GENOMIC DNA]</scope>
    <source>
        <strain evidence="2 3">CC-HSB-11</strain>
    </source>
</reference>
<feature type="domain" description="Phospholipase/carboxylesterase/thioesterase" evidence="1">
    <location>
        <begin position="33"/>
        <end position="213"/>
    </location>
</feature>
<dbReference type="Proteomes" id="UP000032726">
    <property type="component" value="Chromosome"/>
</dbReference>
<gene>
    <name evidence="2" type="ORF">VC82_2613</name>
</gene>
<protein>
    <submittedName>
        <fullName evidence="2">Esterase/lipase</fullName>
    </submittedName>
</protein>
<dbReference type="STRING" id="516051.VC82_2613"/>
<evidence type="ECO:0000313" key="3">
    <source>
        <dbReference type="Proteomes" id="UP000032726"/>
    </source>
</evidence>
<dbReference type="SUPFAM" id="SSF53474">
    <property type="entry name" value="alpha/beta-Hydrolases"/>
    <property type="match status" value="1"/>
</dbReference>
<dbReference type="GO" id="GO:0016787">
    <property type="term" value="F:hydrolase activity"/>
    <property type="evidence" value="ECO:0007669"/>
    <property type="project" value="InterPro"/>
</dbReference>
<proteinExistence type="predicted"/>
<accession>A0A0D5YVB7</accession>
<dbReference type="InterPro" id="IPR029058">
    <property type="entry name" value="AB_hydrolase_fold"/>
</dbReference>